<dbReference type="Pfam" id="PF03717">
    <property type="entry name" value="PBP_dimer"/>
    <property type="match status" value="1"/>
</dbReference>
<evidence type="ECO:0000256" key="3">
    <source>
        <dbReference type="ARBA" id="ARBA00023136"/>
    </source>
</evidence>
<keyword evidence="3" id="KW-0472">Membrane</keyword>
<dbReference type="KEGG" id="eio:H9L01_09470"/>
<dbReference type="GO" id="GO:0005886">
    <property type="term" value="C:plasma membrane"/>
    <property type="evidence" value="ECO:0007669"/>
    <property type="project" value="TreeGrafter"/>
</dbReference>
<dbReference type="GO" id="GO:0008658">
    <property type="term" value="F:penicillin binding"/>
    <property type="evidence" value="ECO:0007669"/>
    <property type="project" value="InterPro"/>
</dbReference>
<protein>
    <submittedName>
        <fullName evidence="5">Penicillin-binding protein</fullName>
    </submittedName>
</protein>
<dbReference type="AlphaFoldDB" id="A0A7G9S1X0"/>
<evidence type="ECO:0000256" key="2">
    <source>
        <dbReference type="ARBA" id="ARBA00007171"/>
    </source>
</evidence>
<dbReference type="SUPFAM" id="SSF56601">
    <property type="entry name" value="beta-lactamase/transpeptidase-like"/>
    <property type="match status" value="1"/>
</dbReference>
<sequence length="704" mass="77303">MALLFLTVGVNVFVMTIFGHHFNSGQNIKKVTEGVSIVLRPIHAERGKIKDRNGNIIAQDVTTYTLDAKLDTTRFNGDKTPAHVVDKEATADAISEIVGIDRADVMAQLNSTSLQVEFGQKGKYITADQKAALEETKLPGLGFTPIIARIYPNNEFASELIGFAKYDESENVRNIKGQIGIEAYYDNYLLGKNGSETFPKTAGGYFIDDKQVIREEPKNGSDIKLTLDRSIQDALSQALHGMLEDPKVRAEKAWGIVVEADTGKILGWGQAPSFDPNVLDISEYLNYVSQSTYEPGSTMKTFTVAAAIEEGVWPDEQSFYSGPFYVGVKDGKGVRLPSPTGSIHTITNAQNINYGDISYNYGYVQSSNVMISELLTSHLDPLKFKEYKHKLGFHKVVGTDLVPESEGVEVPERPLELITDGFGQGSTVTMLQMAQAYTSIMTDGTMVKPYVVESISDPQTGQVQYEGKTEKIGKIFKDSTSKKMRDLMRDVVAPGGSAMRFEVEETEVIAKTGTAQKVENGIYSPTDYIFSSVVGFPHDNPKYIVYTAYEAKMGHSIDASAVYVKDIVKKVVATDKYTQVGGGDVEQIKTDYVMNVVNYDVESATNNLKEKGYQPVVIGQGNTVISQVPSSKQQVISNERILLLTNGESITVPDFTGWSRKEMTNFWAITGIQVEMSGSGFVKDQSIPAGSVITKDQVISVNLR</sequence>
<accession>A0A7G9S1X0</accession>
<dbReference type="InterPro" id="IPR005311">
    <property type="entry name" value="PBP_dimer"/>
</dbReference>
<dbReference type="InterPro" id="IPR001460">
    <property type="entry name" value="PCN-bd_Tpept"/>
</dbReference>
<dbReference type="Pfam" id="PF03793">
    <property type="entry name" value="PASTA"/>
    <property type="match status" value="2"/>
</dbReference>
<dbReference type="Gene3D" id="3.30.70.2110">
    <property type="match status" value="1"/>
</dbReference>
<evidence type="ECO:0000313" key="5">
    <source>
        <dbReference type="EMBL" id="QNN61845.1"/>
    </source>
</evidence>
<dbReference type="InterPro" id="IPR050515">
    <property type="entry name" value="Beta-lactam/transpept"/>
</dbReference>
<dbReference type="PROSITE" id="PS51178">
    <property type="entry name" value="PASTA"/>
    <property type="match status" value="1"/>
</dbReference>
<comment type="subcellular location">
    <subcellularLocation>
        <location evidence="1">Membrane</location>
    </subcellularLocation>
</comment>
<dbReference type="SMART" id="SM00740">
    <property type="entry name" value="PASTA"/>
    <property type="match status" value="2"/>
</dbReference>
<name>A0A7G9S1X0_9FIRM</name>
<dbReference type="SUPFAM" id="SSF56519">
    <property type="entry name" value="Penicillin binding protein dimerisation domain"/>
    <property type="match status" value="1"/>
</dbReference>
<organism evidence="5 6">
    <name type="scientific">Erysipelothrix inopinata</name>
    <dbReference type="NCBI Taxonomy" id="225084"/>
    <lineage>
        <taxon>Bacteria</taxon>
        <taxon>Bacillati</taxon>
        <taxon>Bacillota</taxon>
        <taxon>Erysipelotrichia</taxon>
        <taxon>Erysipelotrichales</taxon>
        <taxon>Erysipelotrichaceae</taxon>
        <taxon>Erysipelothrix</taxon>
    </lineage>
</organism>
<dbReference type="EMBL" id="CP060715">
    <property type="protein sequence ID" value="QNN61845.1"/>
    <property type="molecule type" value="Genomic_DNA"/>
</dbReference>
<dbReference type="InterPro" id="IPR012338">
    <property type="entry name" value="Beta-lactam/transpept-like"/>
</dbReference>
<dbReference type="Pfam" id="PF00905">
    <property type="entry name" value="Transpeptidase"/>
    <property type="match status" value="1"/>
</dbReference>
<comment type="similarity">
    <text evidence="2">Belongs to the transpeptidase family.</text>
</comment>
<dbReference type="Gene3D" id="3.90.1310.10">
    <property type="entry name" value="Penicillin-binding protein 2a (Domain 2)"/>
    <property type="match status" value="1"/>
</dbReference>
<dbReference type="PANTHER" id="PTHR30627">
    <property type="entry name" value="PEPTIDOGLYCAN D,D-TRANSPEPTIDASE"/>
    <property type="match status" value="1"/>
</dbReference>
<dbReference type="CDD" id="cd06575">
    <property type="entry name" value="PASTA_Pbp2x-like_2"/>
    <property type="match status" value="1"/>
</dbReference>
<dbReference type="Gene3D" id="2.20.70.70">
    <property type="match status" value="1"/>
</dbReference>
<proteinExistence type="inferred from homology"/>
<reference evidence="5 6" key="1">
    <citation type="submission" date="2020-08" db="EMBL/GenBank/DDBJ databases">
        <title>Genome sequence of Erysipelothrix inopinata DSM 15511T.</title>
        <authorList>
            <person name="Hyun D.-W."/>
            <person name="Bae J.-W."/>
        </authorList>
    </citation>
    <scope>NUCLEOTIDE SEQUENCE [LARGE SCALE GENOMIC DNA]</scope>
    <source>
        <strain evidence="5 6">DSM 15511</strain>
    </source>
</reference>
<keyword evidence="6" id="KW-1185">Reference proteome</keyword>
<dbReference type="CDD" id="cd06576">
    <property type="entry name" value="PASTA_Pbp2x-like_1"/>
    <property type="match status" value="1"/>
</dbReference>
<evidence type="ECO:0000259" key="4">
    <source>
        <dbReference type="PROSITE" id="PS51178"/>
    </source>
</evidence>
<dbReference type="GO" id="GO:0071555">
    <property type="term" value="P:cell wall organization"/>
    <property type="evidence" value="ECO:0007669"/>
    <property type="project" value="TreeGrafter"/>
</dbReference>
<feature type="domain" description="PASTA" evidence="4">
    <location>
        <begin position="587"/>
        <end position="647"/>
    </location>
</feature>
<dbReference type="InterPro" id="IPR036138">
    <property type="entry name" value="PBP_dimer_sf"/>
</dbReference>
<dbReference type="Gene3D" id="3.40.710.10">
    <property type="entry name" value="DD-peptidase/beta-lactamase superfamily"/>
    <property type="match status" value="1"/>
</dbReference>
<evidence type="ECO:0000256" key="1">
    <source>
        <dbReference type="ARBA" id="ARBA00004370"/>
    </source>
</evidence>
<evidence type="ECO:0000313" key="6">
    <source>
        <dbReference type="Proteomes" id="UP000515928"/>
    </source>
</evidence>
<gene>
    <name evidence="5" type="ORF">H9L01_09470</name>
</gene>
<dbReference type="InterPro" id="IPR005543">
    <property type="entry name" value="PASTA_dom"/>
</dbReference>
<dbReference type="Proteomes" id="UP000515928">
    <property type="component" value="Chromosome"/>
</dbReference>
<dbReference type="SUPFAM" id="SSF54184">
    <property type="entry name" value="Penicillin-binding protein 2x (pbp-2x), c-terminal domain"/>
    <property type="match status" value="2"/>
</dbReference>
<dbReference type="PANTHER" id="PTHR30627:SF26">
    <property type="entry name" value="PENICILLIN-BINDING PROTEIN 2B"/>
    <property type="match status" value="1"/>
</dbReference>